<keyword evidence="5" id="KW-0472">Membrane</keyword>
<name>A0A5B8HXE2_9VIRU</name>
<organism evidence="7">
    <name type="scientific">Mimiviridae sp. ChoanoV1</name>
    <dbReference type="NCBI Taxonomy" id="2596887"/>
    <lineage>
        <taxon>Viruses</taxon>
        <taxon>Varidnaviria</taxon>
        <taxon>Bamfordvirae</taxon>
        <taxon>Nucleocytoviricota</taxon>
        <taxon>Megaviricetes</taxon>
        <taxon>Imitervirales</taxon>
        <taxon>Schizomimiviridae</taxon>
    </lineage>
</organism>
<proteinExistence type="predicted"/>
<dbReference type="InterPro" id="IPR001841">
    <property type="entry name" value="Znf_RING"/>
</dbReference>
<dbReference type="SMART" id="SM00184">
    <property type="entry name" value="RING"/>
    <property type="match status" value="1"/>
</dbReference>
<dbReference type="PANTHER" id="PTHR22763">
    <property type="entry name" value="RING ZINC FINGER PROTEIN"/>
    <property type="match status" value="1"/>
</dbReference>
<dbReference type="PROSITE" id="PS50089">
    <property type="entry name" value="ZF_RING_2"/>
    <property type="match status" value="1"/>
</dbReference>
<reference evidence="7" key="1">
    <citation type="submission" date="2018-11" db="EMBL/GenBank/DDBJ databases">
        <title>A distinct lineage of giant viruses engineers rhodopsin photosystems in predatory marine eukaryotes.</title>
        <authorList>
            <person name="Needham D.M."/>
            <person name="Yoshizawa S."/>
            <person name="Hosaka T."/>
            <person name="Poirier C."/>
            <person name="Choi C.-J."/>
            <person name="Hehenberger E."/>
            <person name="Irwin N.A.T."/>
            <person name="Wilken S."/>
            <person name="Yung C.-M."/>
            <person name="Bachy C."/>
            <person name="Kurihara R."/>
            <person name="Nakajima Y."/>
            <person name="Kojima K."/>
            <person name="Kimura-Someya T."/>
            <person name="Leonard G."/>
            <person name="Malmstrom R.R."/>
            <person name="Mende D."/>
            <person name="Olson D.K."/>
            <person name="Sudo Y."/>
            <person name="Sudek S."/>
            <person name="Richards T.A."/>
            <person name="DeLong E.F."/>
            <person name="Keeling P.J."/>
            <person name="Santoro A.E."/>
            <person name="Shirouzu M."/>
            <person name="Iwasaki W."/>
            <person name="Worden A.Z."/>
        </authorList>
    </citation>
    <scope>NUCLEOTIDE SEQUENCE</scope>
</reference>
<gene>
    <name evidence="7" type="ORF">1_265</name>
</gene>
<dbReference type="InterPro" id="IPR050731">
    <property type="entry name" value="HRD1_E3_ubiq-ligases"/>
</dbReference>
<feature type="domain" description="RING-type" evidence="6">
    <location>
        <begin position="129"/>
        <end position="175"/>
    </location>
</feature>
<evidence type="ECO:0000256" key="5">
    <source>
        <dbReference type="SAM" id="Phobius"/>
    </source>
</evidence>
<sequence>MTEFFGPLDNTNETFVNITFVNETFVNETFVNNLNIEAKQDEINRRGYVGLYIALSPLLFVGGILILVFLINEIILPLKYQIKKIKIKIINRYESSKLPIVNNKLNKSYIKKLNEENLNKHTNMCHTECSICLEQINNKKKIVLDCGHTFDTSCLQKWTSTQVSAGKKPECPLCRGDIVRQEDYKFREYIVVNMNYDSDSSARTTLSDL</sequence>
<evidence type="ECO:0000256" key="3">
    <source>
        <dbReference type="ARBA" id="ARBA00022833"/>
    </source>
</evidence>
<evidence type="ECO:0000313" key="7">
    <source>
        <dbReference type="EMBL" id="QDY51880.1"/>
    </source>
</evidence>
<keyword evidence="3" id="KW-0862">Zinc</keyword>
<dbReference type="GO" id="GO:0061630">
    <property type="term" value="F:ubiquitin protein ligase activity"/>
    <property type="evidence" value="ECO:0007669"/>
    <property type="project" value="TreeGrafter"/>
</dbReference>
<keyword evidence="2 4" id="KW-0863">Zinc-finger</keyword>
<evidence type="ECO:0000256" key="2">
    <source>
        <dbReference type="ARBA" id="ARBA00022771"/>
    </source>
</evidence>
<evidence type="ECO:0000256" key="4">
    <source>
        <dbReference type="PROSITE-ProRule" id="PRU00175"/>
    </source>
</evidence>
<evidence type="ECO:0000256" key="1">
    <source>
        <dbReference type="ARBA" id="ARBA00022723"/>
    </source>
</evidence>
<accession>A0A5B8HXE2</accession>
<dbReference type="GO" id="GO:0008270">
    <property type="term" value="F:zinc ion binding"/>
    <property type="evidence" value="ECO:0007669"/>
    <property type="project" value="UniProtKB-KW"/>
</dbReference>
<evidence type="ECO:0000259" key="6">
    <source>
        <dbReference type="PROSITE" id="PS50089"/>
    </source>
</evidence>
<dbReference type="PANTHER" id="PTHR22763:SF192">
    <property type="entry name" value="RING-TYPE DOMAIN-CONTAINING PROTEIN"/>
    <property type="match status" value="1"/>
</dbReference>
<keyword evidence="1" id="KW-0479">Metal-binding</keyword>
<keyword evidence="5" id="KW-1133">Transmembrane helix</keyword>
<dbReference type="EMBL" id="MK250085">
    <property type="protein sequence ID" value="QDY51880.1"/>
    <property type="molecule type" value="Genomic_DNA"/>
</dbReference>
<dbReference type="GO" id="GO:0043161">
    <property type="term" value="P:proteasome-mediated ubiquitin-dependent protein catabolic process"/>
    <property type="evidence" value="ECO:0007669"/>
    <property type="project" value="TreeGrafter"/>
</dbReference>
<feature type="transmembrane region" description="Helical" evidence="5">
    <location>
        <begin position="51"/>
        <end position="76"/>
    </location>
</feature>
<dbReference type="SUPFAM" id="SSF57850">
    <property type="entry name" value="RING/U-box"/>
    <property type="match status" value="1"/>
</dbReference>
<dbReference type="Gene3D" id="3.30.40.10">
    <property type="entry name" value="Zinc/RING finger domain, C3HC4 (zinc finger)"/>
    <property type="match status" value="1"/>
</dbReference>
<keyword evidence="5" id="KW-0812">Transmembrane</keyword>
<dbReference type="InterPro" id="IPR013083">
    <property type="entry name" value="Znf_RING/FYVE/PHD"/>
</dbReference>
<protein>
    <recommendedName>
        <fullName evidence="6">RING-type domain-containing protein</fullName>
    </recommendedName>
</protein>
<dbReference type="Pfam" id="PF13639">
    <property type="entry name" value="zf-RING_2"/>
    <property type="match status" value="1"/>
</dbReference>